<accession>A0A6N6BC17</accession>
<comment type="caution">
    <text evidence="1">The sequence shown here is derived from an EMBL/GenBank/DDBJ whole genome shotgun (WGS) entry which is preliminary data.</text>
</comment>
<name>A0A6N6BC17_CAMLA</name>
<dbReference type="Proteomes" id="UP000471322">
    <property type="component" value="Unassembled WGS sequence"/>
</dbReference>
<gene>
    <name evidence="1" type="ORF">GL567_02470</name>
</gene>
<evidence type="ECO:0000313" key="2">
    <source>
        <dbReference type="Proteomes" id="UP000471322"/>
    </source>
</evidence>
<organism evidence="1 2">
    <name type="scientific">Campylobacter lari</name>
    <dbReference type="NCBI Taxonomy" id="201"/>
    <lineage>
        <taxon>Bacteria</taxon>
        <taxon>Pseudomonadati</taxon>
        <taxon>Campylobacterota</taxon>
        <taxon>Epsilonproteobacteria</taxon>
        <taxon>Campylobacterales</taxon>
        <taxon>Campylobacteraceae</taxon>
        <taxon>Campylobacter</taxon>
    </lineage>
</organism>
<sequence length="157" mass="18168">MNKIIILCILVSVIFGLNNYNTKEQGYQEEYQQAIQDYDNLMNNIMDRMTTDENIGTYSMGFDSAFVCGVINLIQSVANIFYFGDDPDGYNLEAIIGRDDYRPSYYLEGGFGTDWDKFSFVGALEYFVYLLPRILAYLLAIYLIYRLLLKLQVKDNV</sequence>
<dbReference type="GeneID" id="93004334"/>
<dbReference type="EMBL" id="AANNSE010000002">
    <property type="protein sequence ID" value="EDP6814441.1"/>
    <property type="molecule type" value="Genomic_DNA"/>
</dbReference>
<proteinExistence type="predicted"/>
<dbReference type="RefSeq" id="WP_149061999.1">
    <property type="nucleotide sequence ID" value="NZ_JAHCYN010000004.1"/>
</dbReference>
<reference evidence="1 2" key="1">
    <citation type="submission" date="2019-11" db="EMBL/GenBank/DDBJ databases">
        <authorList>
            <consortium name="PulseNet: The National Subtyping Network for Foodborne Disease Surveillance"/>
            <person name="Tarr C.L."/>
            <person name="Trees E."/>
            <person name="Katz L.S."/>
            <person name="Carleton-Romer H.A."/>
            <person name="Stroika S."/>
            <person name="Kucerova Z."/>
            <person name="Roache K.F."/>
            <person name="Sabol A.L."/>
            <person name="Besser J."/>
            <person name="Gerner-Smidt P."/>
        </authorList>
    </citation>
    <scope>NUCLEOTIDE SEQUENCE [LARGE SCALE GENOMIC DNA]</scope>
    <source>
        <strain evidence="1 2">PNUSAC013627</strain>
    </source>
</reference>
<dbReference type="AlphaFoldDB" id="A0A6N6BC17"/>
<evidence type="ECO:0000313" key="1">
    <source>
        <dbReference type="EMBL" id="EDP6814441.1"/>
    </source>
</evidence>
<protein>
    <submittedName>
        <fullName evidence="1">Uncharacterized protein</fullName>
    </submittedName>
</protein>